<gene>
    <name evidence="2" type="ORF">TrVE_jg1828</name>
</gene>
<dbReference type="Proteomes" id="UP001165160">
    <property type="component" value="Unassembled WGS sequence"/>
</dbReference>
<feature type="signal peptide" evidence="1">
    <location>
        <begin position="1"/>
        <end position="17"/>
    </location>
</feature>
<accession>A0A9W7F229</accession>
<dbReference type="EMBL" id="BRXX01000246">
    <property type="protein sequence ID" value="GMI00279.1"/>
    <property type="molecule type" value="Genomic_DNA"/>
</dbReference>
<dbReference type="InterPro" id="IPR031610">
    <property type="entry name" value="TIC110"/>
</dbReference>
<keyword evidence="3" id="KW-1185">Reference proteome</keyword>
<reference evidence="3" key="1">
    <citation type="journal article" date="2023" name="Commun. Biol.">
        <title>Genome analysis of Parmales, the sister group of diatoms, reveals the evolutionary specialization of diatoms from phago-mixotrophs to photoautotrophs.</title>
        <authorList>
            <person name="Ban H."/>
            <person name="Sato S."/>
            <person name="Yoshikawa S."/>
            <person name="Yamada K."/>
            <person name="Nakamura Y."/>
            <person name="Ichinomiya M."/>
            <person name="Sato N."/>
            <person name="Blanc-Mathieu R."/>
            <person name="Endo H."/>
            <person name="Kuwata A."/>
            <person name="Ogata H."/>
        </authorList>
    </citation>
    <scope>NUCLEOTIDE SEQUENCE [LARGE SCALE GENOMIC DNA]</scope>
    <source>
        <strain evidence="3">NIES 3699</strain>
    </source>
</reference>
<evidence type="ECO:0000256" key="1">
    <source>
        <dbReference type="SAM" id="SignalP"/>
    </source>
</evidence>
<dbReference type="PANTHER" id="PTHR34935">
    <property type="entry name" value="PROTEIN TIC110, CHLOROPLASTIC"/>
    <property type="match status" value="1"/>
</dbReference>
<name>A0A9W7F229_9STRA</name>
<sequence>MKLSLAAALLLPLTTTGFILPPPLPSSTRLNLIAPSGTDALSKIVSESPSLPSPPSVLKTLKKVTFPASLIAGYVLTPSNRVLASALGSAVTGTFGLVGSSKMDATIFHTSKVSLAKLLLSKDIRDVSEEEVEDVRRRYGVDEEEWRNFKADVLRDYVRAECKSSMLKTTDSSIVTDLVSCLSLPPVSVGLSIYDAANGVYADHCAWTSSEDLEDPEGLEYACVGKFCYLCERIFKDEGEEERKYEVDRISKVFNMNEKQWDERVSGVAVPFYERALGSARRKEEVGADMLRRAREQIGIRETEGARMHEVTYEEAVEEVLTETVGVLEVGRLTRLRSVLGISEAGAARLEAEKTRPLFEAKVEGVLEDLKEGDKALSSLVGKLAIASEDLKISPVVFDSVLSTQIKSTFSAQFTQVAQFVRVGNVSGVKSGVDSMISYLSSVTSFLQKIDNGMEGDETVAERILGFEVGMGMAKEKSNAYRMYLKASLSENESRLTEEVKATLERFSDLTKLSKFDATVVYKEVVGPFLKETVLSSTEDIHSLTGGAEIDEVVQNLGLNSDAVKEIKEEVYVQRLEEIVSSAEGGIFSEEQSAGLKNLMEFLTIEEGTAAKLHTRLNGPAFKNSVEEAMGDSGIIPEDYRAMIDQLRSRLMIPEDSGSQIFNSAIAERLDPMCKSTVDALNAIQSPPKEEDKDGLTMSAEQKTTDFMNKCIALVDFSVKNGVAEEIADGVESVEREVQKEVDKEVEREETKFVDKLNPDKPGEYMKVEEKVMVKATEKETVTETVTEEVPKFRYEFPLNAQAIGGMSDEAAEGVYKQYVIGGFSAKGDEEEKYSSYQKQVAEVLGLEQKQQTQIAGAIGAMVFDNYFSNQMAGKSELDQQDMMFLAQIKDKLNMSEEIVERLLLSTQKNMLSKQVERVFVAGTKITAESVKAVRDQAMGMGIDLARDLGVTDDRLGRMFTIEVSQGIEEGVIAAGEEGSNELAEIIESLGLAEAKAEELLEKLVKDRSSRIIKNISADVARGNDKRAMDDLPTFIAYAKFVGGEDMNLNIAQNVVDMILAVFESATFGRPGAEEDLGILRKSLN</sequence>
<dbReference type="GO" id="GO:0045037">
    <property type="term" value="P:protein import into chloroplast stroma"/>
    <property type="evidence" value="ECO:0007669"/>
    <property type="project" value="TreeGrafter"/>
</dbReference>
<proteinExistence type="predicted"/>
<feature type="chain" id="PRO_5040979048" evidence="1">
    <location>
        <begin position="18"/>
        <end position="1085"/>
    </location>
</feature>
<dbReference type="GO" id="GO:0061927">
    <property type="term" value="C:TOC-TIC supercomplex I"/>
    <property type="evidence" value="ECO:0007669"/>
    <property type="project" value="TreeGrafter"/>
</dbReference>
<protein>
    <submittedName>
        <fullName evidence="2">Uncharacterized protein</fullName>
    </submittedName>
</protein>
<keyword evidence="1" id="KW-0732">Signal</keyword>
<evidence type="ECO:0000313" key="2">
    <source>
        <dbReference type="EMBL" id="GMI00279.1"/>
    </source>
</evidence>
<dbReference type="AlphaFoldDB" id="A0A9W7F229"/>
<evidence type="ECO:0000313" key="3">
    <source>
        <dbReference type="Proteomes" id="UP001165160"/>
    </source>
</evidence>
<comment type="caution">
    <text evidence="2">The sequence shown here is derived from an EMBL/GenBank/DDBJ whole genome shotgun (WGS) entry which is preliminary data.</text>
</comment>
<organism evidence="2 3">
    <name type="scientific">Triparma verrucosa</name>
    <dbReference type="NCBI Taxonomy" id="1606542"/>
    <lineage>
        <taxon>Eukaryota</taxon>
        <taxon>Sar</taxon>
        <taxon>Stramenopiles</taxon>
        <taxon>Ochrophyta</taxon>
        <taxon>Bolidophyceae</taxon>
        <taxon>Parmales</taxon>
        <taxon>Triparmaceae</taxon>
        <taxon>Triparma</taxon>
    </lineage>
</organism>
<dbReference type="PANTHER" id="PTHR34935:SF3">
    <property type="entry name" value="PROTEIN TIC110, CHLOROPLASTIC"/>
    <property type="match status" value="1"/>
</dbReference>